<feature type="compositionally biased region" description="Polar residues" evidence="1">
    <location>
        <begin position="139"/>
        <end position="179"/>
    </location>
</feature>
<feature type="non-terminal residue" evidence="2">
    <location>
        <position position="264"/>
    </location>
</feature>
<evidence type="ECO:0000313" key="2">
    <source>
        <dbReference type="EMBL" id="WAR31202.1"/>
    </source>
</evidence>
<feature type="compositionally biased region" description="Basic and acidic residues" evidence="1">
    <location>
        <begin position="208"/>
        <end position="231"/>
    </location>
</feature>
<proteinExistence type="predicted"/>
<feature type="compositionally biased region" description="Polar residues" evidence="1">
    <location>
        <begin position="192"/>
        <end position="207"/>
    </location>
</feature>
<protein>
    <submittedName>
        <fullName evidence="2">Uncharacterized protein</fullName>
    </submittedName>
</protein>
<feature type="region of interest" description="Disordered" evidence="1">
    <location>
        <begin position="128"/>
        <end position="264"/>
    </location>
</feature>
<organism evidence="2 3">
    <name type="scientific">Mya arenaria</name>
    <name type="common">Soft-shell clam</name>
    <dbReference type="NCBI Taxonomy" id="6604"/>
    <lineage>
        <taxon>Eukaryota</taxon>
        <taxon>Metazoa</taxon>
        <taxon>Spiralia</taxon>
        <taxon>Lophotrochozoa</taxon>
        <taxon>Mollusca</taxon>
        <taxon>Bivalvia</taxon>
        <taxon>Autobranchia</taxon>
        <taxon>Heteroconchia</taxon>
        <taxon>Euheterodonta</taxon>
        <taxon>Imparidentia</taxon>
        <taxon>Neoheterodontei</taxon>
        <taxon>Myida</taxon>
        <taxon>Myoidea</taxon>
        <taxon>Myidae</taxon>
        <taxon>Mya</taxon>
    </lineage>
</organism>
<accession>A0ABY7GB94</accession>
<dbReference type="EMBL" id="CP111028">
    <property type="protein sequence ID" value="WAR31202.1"/>
    <property type="molecule type" value="Genomic_DNA"/>
</dbReference>
<reference evidence="2" key="1">
    <citation type="submission" date="2022-11" db="EMBL/GenBank/DDBJ databases">
        <title>Centuries of genome instability and evolution in soft-shell clam transmissible cancer (bioRxiv).</title>
        <authorList>
            <person name="Hart S.F.M."/>
            <person name="Yonemitsu M.A."/>
            <person name="Giersch R.M."/>
            <person name="Beal B.F."/>
            <person name="Arriagada G."/>
            <person name="Davis B.W."/>
            <person name="Ostrander E.A."/>
            <person name="Goff S.P."/>
            <person name="Metzger M.J."/>
        </authorList>
    </citation>
    <scope>NUCLEOTIDE SEQUENCE</scope>
    <source>
        <strain evidence="2">MELC-2E11</strain>
        <tissue evidence="2">Siphon/mantle</tissue>
    </source>
</reference>
<name>A0ABY7GB94_MYAAR</name>
<keyword evidence="3" id="KW-1185">Reference proteome</keyword>
<sequence length="264" mass="29486">MRALHMSFRLYGNDEMCMNYKEMTQSFQENNVSIPGSLLKSLTVKFESKRGIDLEGMYRFLSEAHNNTGRDSVLARHTRNDLAPRSDVSQEEVDEDLLWRVEAQLVQMRENMDISELRMEFQARDHGKAASATVPKQVGMSNTTEKSGSATVESISENQDQQDSWQNSTLPASANNDDPLNSEPYIKFPAKQNGTNDLSINESSLPSKETKAMVENDVLSEKDNKIDEKKNTIANNGKKAGGKTAQANKKADTKDSTEVVTVKN</sequence>
<gene>
    <name evidence="2" type="ORF">MAR_033744</name>
</gene>
<evidence type="ECO:0000313" key="3">
    <source>
        <dbReference type="Proteomes" id="UP001164746"/>
    </source>
</evidence>
<dbReference type="Proteomes" id="UP001164746">
    <property type="component" value="Chromosome 17"/>
</dbReference>
<evidence type="ECO:0000256" key="1">
    <source>
        <dbReference type="SAM" id="MobiDB-lite"/>
    </source>
</evidence>